<dbReference type="PANTHER" id="PTHR15256">
    <property type="entry name" value="INTEGRAL MEMBRANE PROTEIN DGCR2/IDD"/>
    <property type="match status" value="1"/>
</dbReference>
<evidence type="ECO:0000256" key="2">
    <source>
        <dbReference type="SAM" id="Phobius"/>
    </source>
</evidence>
<feature type="compositionally biased region" description="Low complexity" evidence="1">
    <location>
        <begin position="791"/>
        <end position="812"/>
    </location>
</feature>
<evidence type="ECO:0000313" key="4">
    <source>
        <dbReference type="EMBL" id="GFO41210.1"/>
    </source>
</evidence>
<feature type="compositionally biased region" description="Polar residues" evidence="1">
    <location>
        <begin position="851"/>
        <end position="861"/>
    </location>
</feature>
<feature type="transmembrane region" description="Helical" evidence="2">
    <location>
        <begin position="181"/>
        <end position="202"/>
    </location>
</feature>
<name>A0AAV4DB10_9GAST</name>
<gene>
    <name evidence="4" type="ORF">PoB_006771500</name>
</gene>
<evidence type="ECO:0000256" key="1">
    <source>
        <dbReference type="SAM" id="MobiDB-lite"/>
    </source>
</evidence>
<sequence>MGAATPVLGVEKGCDSPGLGGVTVGGKATPLDVMTAMICRMTCEKKILNLLILCLWISSSLAQGSENGTEVVVGDSDVSPDGQGSHGCLDWQGRSVQVGEEYIPSATDVCTKCTCDKFFPVMCHSVACSPPLHCSKVHVLVGACCEYVCLDDGSVPGNGSRPGDGGGTGDGESVTNLSLRLIASTVTSFLVLALLLFMVHRLRQRRLLLAMRRFEASSQQVHSEDTDSEPYIPEIFMSVECPPYTDPPPPYSPPKPPQILPGEEPPPYDDLSQNGDANGNSAQEDGNQVASESSRSAGYAHAPGDSHLASVSERRAMEGPRFTHLETPLNAHCRESLGPISSSGSENVPIENQRTQRRSAPDYNTDMRERPQVAHNSRTSASCCVSYTLPAYACTDVVGCLGVVLSPGEGQVNYTAPAMEPTQYQGINRWRHSCIHEETQLGRTPVRRNTTQEHSEAQYQHRREAAARRENNYQAQTMPTTTAFQRFSNLFKRNSWRIKNQHRHQNLSRGRGVSELQPNISMAHYTTIPGGDPRVHQSNNLYAGLDLSACNFYPTTASPSTSSSISSNGGDNVGAHQLQQCSDASPFSFSAHSYQAPDSHGIYDDASYNQRVISRRASAACGSRHHPMLNDSGLTSYHRDQFQEDLQQHLSSLCAQPADLRTSPSDNAENLPMRPRKHFYNTRQGDTSQEKSQVQPFPSLNQDLISHHQERVLPTSQSDWHSCLNSTHSLQASAQPAILSNVRAVPDPQRSLASFICSNLSVATTAHSQREQSTQQLSGLADINCPNQGNVSVSEVKSSQSSSDADTSQFQSSERHSVDETSLFHSPNSAFTNSQLRTHLHCLKQTSKNSSAEFVKNNGSQEPDAIRRSYSDTSEGSLISVCSETGEQKLKAARNSETNGHGEDEAKALPADCPYPQHPSLQSVCKSLFILKGNYEGFSEKNADVCGSSGDKQKYTIRNESELGACGGKSVCSDQKVREVCRCEDIEPSENVSAENSHLNMLYKSFPKNEEIFNEEGGPSYGTREPNYNLNTSQPSLKRLASKDLLPVVEEDRMVKSINIPPCSLSGYAVDETTQKTTNPSLPDLKEGIPLKNTAVKIADNLKDNCRQFKQQCNKASAKNSLGPSSFCHGNVQQRNSVCNTQGKTEGIQKINRKEYEKDLKVGKGTVKHRLQHEPSNHPHPLPQSLTIPDKQLITQPVVAAGQFYGNADVYRGNVHFASGNSHHLLTHKPGDVINIAITDSHIDRGLSIINDLNQQPQKPRQVFGRDAYVNAAAATSFYQGGDAQRRKRGRAGQHNHQYHRRQVSAGVSDRSSGLKISPAHRKPRPKSMAASFEAGVQQKRHSSPVIAPIQTGGDVCPIKGGARSGFGRDMNLDDENGAADFHMLSTASSQAQKNMCGYATIVGTSVPPSVPKQPLRSDSYGQSIDNGITRGIQGGHWSVNNNSNITKSGPSKDLSFVGRSSGKEKGYGNQRGKKRQSLPTFVTSGADFASGLFLAGENQNLARNEMHEQLGTPRIKNIGRTCSEDDVREATSYV</sequence>
<dbReference type="InterPro" id="IPR001007">
    <property type="entry name" value="VWF_dom"/>
</dbReference>
<protein>
    <submittedName>
        <fullName evidence="4">Integral membrane protein dgcr2/idd</fullName>
    </submittedName>
</protein>
<dbReference type="GO" id="GO:0016020">
    <property type="term" value="C:membrane"/>
    <property type="evidence" value="ECO:0007669"/>
    <property type="project" value="TreeGrafter"/>
</dbReference>
<keyword evidence="2" id="KW-1133">Transmembrane helix</keyword>
<dbReference type="EMBL" id="BLXT01007673">
    <property type="protein sequence ID" value="GFO41210.1"/>
    <property type="molecule type" value="Genomic_DNA"/>
</dbReference>
<evidence type="ECO:0000259" key="3">
    <source>
        <dbReference type="PROSITE" id="PS50184"/>
    </source>
</evidence>
<feature type="compositionally biased region" description="Low complexity" evidence="1">
    <location>
        <begin position="71"/>
        <end position="83"/>
    </location>
</feature>
<dbReference type="PANTHER" id="PTHR15256:SF6">
    <property type="entry name" value="INTEGRAL MEMBRANE PROTEIN DGCR2_IDD"/>
    <property type="match status" value="1"/>
</dbReference>
<feature type="region of interest" description="Disordered" evidence="1">
    <location>
        <begin position="1444"/>
        <end position="1478"/>
    </location>
</feature>
<organism evidence="4 5">
    <name type="scientific">Plakobranchus ocellatus</name>
    <dbReference type="NCBI Taxonomy" id="259542"/>
    <lineage>
        <taxon>Eukaryota</taxon>
        <taxon>Metazoa</taxon>
        <taxon>Spiralia</taxon>
        <taxon>Lophotrochozoa</taxon>
        <taxon>Mollusca</taxon>
        <taxon>Gastropoda</taxon>
        <taxon>Heterobranchia</taxon>
        <taxon>Euthyneura</taxon>
        <taxon>Panpulmonata</taxon>
        <taxon>Sacoglossa</taxon>
        <taxon>Placobranchoidea</taxon>
        <taxon>Plakobranchidae</taxon>
        <taxon>Plakobranchus</taxon>
    </lineage>
</organism>
<dbReference type="InterPro" id="IPR042378">
    <property type="entry name" value="IDD"/>
</dbReference>
<proteinExistence type="predicted"/>
<keyword evidence="5" id="KW-1185">Reference proteome</keyword>
<feature type="region of interest" description="Disordered" evidence="1">
    <location>
        <begin position="70"/>
        <end position="90"/>
    </location>
</feature>
<feature type="region of interest" description="Disordered" evidence="1">
    <location>
        <begin position="788"/>
        <end position="830"/>
    </location>
</feature>
<evidence type="ECO:0000313" key="5">
    <source>
        <dbReference type="Proteomes" id="UP000735302"/>
    </source>
</evidence>
<feature type="region of interest" description="Disordered" evidence="1">
    <location>
        <begin position="889"/>
        <end position="910"/>
    </location>
</feature>
<keyword evidence="2" id="KW-0472">Membrane</keyword>
<dbReference type="Proteomes" id="UP000735302">
    <property type="component" value="Unassembled WGS sequence"/>
</dbReference>
<feature type="region of interest" description="Disordered" evidence="1">
    <location>
        <begin position="658"/>
        <end position="695"/>
    </location>
</feature>
<feature type="compositionally biased region" description="Pro residues" evidence="1">
    <location>
        <begin position="244"/>
        <end position="265"/>
    </location>
</feature>
<feature type="region of interest" description="Disordered" evidence="1">
    <location>
        <begin position="242"/>
        <end position="309"/>
    </location>
</feature>
<accession>A0AAV4DB10</accession>
<comment type="caution">
    <text evidence="4">The sequence shown here is derived from an EMBL/GenBank/DDBJ whole genome shotgun (WGS) entry which is preliminary data.</text>
</comment>
<feature type="compositionally biased region" description="Polar residues" evidence="1">
    <location>
        <begin position="339"/>
        <end position="353"/>
    </location>
</feature>
<feature type="compositionally biased region" description="Basic residues" evidence="1">
    <location>
        <begin position="1286"/>
        <end position="1303"/>
    </location>
</feature>
<feature type="region of interest" description="Disordered" evidence="1">
    <location>
        <begin position="1281"/>
        <end position="1327"/>
    </location>
</feature>
<feature type="compositionally biased region" description="Polar residues" evidence="1">
    <location>
        <begin position="271"/>
        <end position="296"/>
    </location>
</feature>
<feature type="compositionally biased region" description="Polar residues" evidence="1">
    <location>
        <begin position="681"/>
        <end position="695"/>
    </location>
</feature>
<feature type="region of interest" description="Disordered" evidence="1">
    <location>
        <begin position="851"/>
        <end position="872"/>
    </location>
</feature>
<reference evidence="4 5" key="1">
    <citation type="journal article" date="2021" name="Elife">
        <title>Chloroplast acquisition without the gene transfer in kleptoplastic sea slugs, Plakobranchus ocellatus.</title>
        <authorList>
            <person name="Maeda T."/>
            <person name="Takahashi S."/>
            <person name="Yoshida T."/>
            <person name="Shimamura S."/>
            <person name="Takaki Y."/>
            <person name="Nagai Y."/>
            <person name="Toyoda A."/>
            <person name="Suzuki Y."/>
            <person name="Arimoto A."/>
            <person name="Ishii H."/>
            <person name="Satoh N."/>
            <person name="Nishiyama T."/>
            <person name="Hasebe M."/>
            <person name="Maruyama T."/>
            <person name="Minagawa J."/>
            <person name="Obokata J."/>
            <person name="Shigenobu S."/>
        </authorList>
    </citation>
    <scope>NUCLEOTIDE SEQUENCE [LARGE SCALE GENOMIC DNA]</scope>
</reference>
<keyword evidence="2" id="KW-0812">Transmembrane</keyword>
<feature type="region of interest" description="Disordered" evidence="1">
    <location>
        <begin position="324"/>
        <end position="363"/>
    </location>
</feature>
<dbReference type="PROSITE" id="PS01208">
    <property type="entry name" value="VWFC_1"/>
    <property type="match status" value="1"/>
</dbReference>
<dbReference type="SMART" id="SM00214">
    <property type="entry name" value="VWC"/>
    <property type="match status" value="1"/>
</dbReference>
<dbReference type="PROSITE" id="PS50184">
    <property type="entry name" value="VWFC_2"/>
    <property type="match status" value="1"/>
</dbReference>
<feature type="domain" description="VWFC" evidence="3">
    <location>
        <begin position="86"/>
        <end position="150"/>
    </location>
</feature>